<dbReference type="Pfam" id="PF03406">
    <property type="entry name" value="Phage_fiber_2"/>
    <property type="match status" value="1"/>
</dbReference>
<dbReference type="InterPro" id="IPR005068">
    <property type="entry name" value="Phage_lambda_Stf-r2"/>
</dbReference>
<evidence type="ECO:0000256" key="3">
    <source>
        <dbReference type="SAM" id="MobiDB-lite"/>
    </source>
</evidence>
<dbReference type="Pfam" id="PF12571">
    <property type="entry name" value="Phage_tail_fib"/>
    <property type="match status" value="1"/>
</dbReference>
<comment type="subcellular location">
    <subcellularLocation>
        <location evidence="1">Virion</location>
    </subcellularLocation>
</comment>
<dbReference type="PANTHER" id="PTHR35191:SF1">
    <property type="entry name" value="PROPHAGE SIDE TAIL FIBER PROTEIN HOMOLOG STFQ-RELATED"/>
    <property type="match status" value="1"/>
</dbReference>
<dbReference type="InterPro" id="IPR022225">
    <property type="entry name" value="Phage_tail_fibre_N"/>
</dbReference>
<dbReference type="EMBL" id="AAKQWF010000072">
    <property type="protein sequence ID" value="ECU7318444.1"/>
    <property type="molecule type" value="Genomic_DNA"/>
</dbReference>
<dbReference type="InterPro" id="IPR051934">
    <property type="entry name" value="Phage_Tail_Fiber_Structural"/>
</dbReference>
<evidence type="ECO:0000313" key="5">
    <source>
        <dbReference type="EMBL" id="ECU7318444.1"/>
    </source>
</evidence>
<evidence type="ECO:0000256" key="1">
    <source>
        <dbReference type="ARBA" id="ARBA00004328"/>
    </source>
</evidence>
<keyword evidence="2" id="KW-0945">Host-virus interaction</keyword>
<dbReference type="GO" id="GO:0046718">
    <property type="term" value="P:symbiont entry into host cell"/>
    <property type="evidence" value="ECO:0007669"/>
    <property type="project" value="InterPro"/>
</dbReference>
<gene>
    <name evidence="5" type="ORF">A9W41_20005</name>
</gene>
<sequence length="699" mass="75637">MSQTTITRAFEQWKAQQGATGEPVLLDEFVFANVPGLEPDRPVDRNETLPPAEQIVHRQAVSRKGVVNDNAVVHSVVLGADVGDFSFNWIGLLNKASGTLAMIVHAPLQQKLKTAEGQQGNVLTRSFLMEYNGAQAETGINTPAESWQIDFTARMAGMDERQRLENIDIFGAAAFFGDGYLVGKSGNKFYVTKGTGYVAGLRTTLAENLNITVTTRPVKVWLDVCWTGTLTSVWGVQSRITVADNLADYVQNGVQHYVFAVAGIDENGNITDLRPKGTLNEQQASDALRKHEQSRNHPDATTREKGFVQLSSDTNSESEMLAATPKAVKAAMDNANGRVPSDRKVNGHPLSGDITLWASDVKAISADAIGQITDNGTMASANTPGWWRVAVSNSDTVADFPAYPDGSKLYSYGYMFVEKIGEVWFQHYYAHMGANAKRQDWGTVPNTSRPWVIDYNTANKPSAGDVGALPITGGRINGSLGIGADNALGGNSIVFGDNDTGFKWHSDGVLGIYANNALVGYIDNSGLHMSVDVLTNGAVRAGNAKKLSLTSNNNSTMTATFNLWGDANRPTVIELDDDQGWHLYSQRNPDGSIVFTVNGDITANTLRAGGAIYQNNGDIFGSLWGNGWLSTWIHNNVVKAVRLGPVALSGGLWRDFQLGGGQVVTGFHTDGSWEMEGDDDKVYYRPIQYLIGDTWVTAP</sequence>
<dbReference type="Gene3D" id="6.20.70.20">
    <property type="match status" value="1"/>
</dbReference>
<protein>
    <submittedName>
        <fullName evidence="5">Phage tail protein</fullName>
    </submittedName>
</protein>
<organism evidence="5">
    <name type="scientific">Salmonella infantis</name>
    <dbReference type="NCBI Taxonomy" id="595"/>
    <lineage>
        <taxon>Bacteria</taxon>
        <taxon>Pseudomonadati</taxon>
        <taxon>Pseudomonadota</taxon>
        <taxon>Gammaproteobacteria</taxon>
        <taxon>Enterobacterales</taxon>
        <taxon>Enterobacteriaceae</taxon>
        <taxon>Salmonella</taxon>
    </lineage>
</organism>
<comment type="caution">
    <text evidence="5">The sequence shown here is derived from an EMBL/GenBank/DDBJ whole genome shotgun (WGS) entry which is preliminary data.</text>
</comment>
<evidence type="ECO:0000256" key="2">
    <source>
        <dbReference type="ARBA" id="ARBA00022581"/>
    </source>
</evidence>
<dbReference type="PANTHER" id="PTHR35191">
    <property type="entry name" value="PROPHAGE SIDE TAIL FIBER PROTEIN HOMOLOG STFQ-RELATED"/>
    <property type="match status" value="1"/>
</dbReference>
<feature type="non-terminal residue" evidence="5">
    <location>
        <position position="699"/>
    </location>
</feature>
<proteinExistence type="predicted"/>
<feature type="domain" description="Phage tail fibre protein N-terminal" evidence="4">
    <location>
        <begin position="3"/>
        <end position="158"/>
    </location>
</feature>
<feature type="region of interest" description="Disordered" evidence="3">
    <location>
        <begin position="283"/>
        <end position="305"/>
    </location>
</feature>
<accession>A0A606SIQ8</accession>
<feature type="compositionally biased region" description="Basic and acidic residues" evidence="3">
    <location>
        <begin position="287"/>
        <end position="305"/>
    </location>
</feature>
<name>A0A606SIQ8_SALIN</name>
<reference evidence="5" key="1">
    <citation type="submission" date="2018-07" db="EMBL/GenBank/DDBJ databases">
        <authorList>
            <consortium name="NARMS: The National Antimicrobial Resistance Monitoring System"/>
        </authorList>
    </citation>
    <scope>NUCLEOTIDE SEQUENCE</scope>
    <source>
        <strain evidence="5">CVM N42459</strain>
    </source>
</reference>
<dbReference type="GO" id="GO:0019062">
    <property type="term" value="P:virion attachment to host cell"/>
    <property type="evidence" value="ECO:0007669"/>
    <property type="project" value="InterPro"/>
</dbReference>
<evidence type="ECO:0000259" key="4">
    <source>
        <dbReference type="Pfam" id="PF12571"/>
    </source>
</evidence>
<dbReference type="AlphaFoldDB" id="A0A606SIQ8"/>